<dbReference type="KEGG" id="blr:BRLA_c041390"/>
<name>A0A075R965_BRELA</name>
<accession>A0A075R965</accession>
<dbReference type="Proteomes" id="UP000005850">
    <property type="component" value="Chromosome"/>
</dbReference>
<dbReference type="EMBL" id="CP007806">
    <property type="protein sequence ID" value="AIG28414.1"/>
    <property type="molecule type" value="Genomic_DNA"/>
</dbReference>
<dbReference type="HOGENOM" id="CLU_2477267_0_0_9"/>
<evidence type="ECO:0000313" key="1">
    <source>
        <dbReference type="EMBL" id="AIG28414.1"/>
    </source>
</evidence>
<protein>
    <submittedName>
        <fullName evidence="1">Uncharacterized protein</fullName>
    </submittedName>
</protein>
<dbReference type="AlphaFoldDB" id="A0A075R965"/>
<proteinExistence type="predicted"/>
<keyword evidence="2" id="KW-1185">Reference proteome</keyword>
<gene>
    <name evidence="1" type="ORF">BRLA_c041390</name>
</gene>
<sequence>MVLISEKITGGQLKLLTNAIVEQAKEQYKDWVKEPSLWIKDILEIKTHSANCGFSSFNPFLNVFKVQLPCQKRAKFVQSLVYNNSLK</sequence>
<evidence type="ECO:0000313" key="2">
    <source>
        <dbReference type="Proteomes" id="UP000005850"/>
    </source>
</evidence>
<organism evidence="1 2">
    <name type="scientific">Brevibacillus laterosporus LMG 15441</name>
    <dbReference type="NCBI Taxonomy" id="1042163"/>
    <lineage>
        <taxon>Bacteria</taxon>
        <taxon>Bacillati</taxon>
        <taxon>Bacillota</taxon>
        <taxon>Bacilli</taxon>
        <taxon>Bacillales</taxon>
        <taxon>Paenibacillaceae</taxon>
        <taxon>Brevibacillus</taxon>
    </lineage>
</organism>
<dbReference type="STRING" id="1042163.BRLA_c041390"/>
<reference evidence="1 2" key="1">
    <citation type="journal article" date="2011" name="J. Bacteriol.">
        <title>Genome sequence of Brevibacillus laterosporus LMG 15441, a pathogen of invertebrates.</title>
        <authorList>
            <person name="Djukic M."/>
            <person name="Poehlein A."/>
            <person name="Thurmer A."/>
            <person name="Daniel R."/>
        </authorList>
    </citation>
    <scope>NUCLEOTIDE SEQUENCE [LARGE SCALE GENOMIC DNA]</scope>
    <source>
        <strain evidence="1 2">LMG 15441</strain>
    </source>
</reference>